<dbReference type="CDD" id="cd00887">
    <property type="entry name" value="MoeA"/>
    <property type="match status" value="1"/>
</dbReference>
<keyword evidence="4" id="KW-0500">Molybdenum</keyword>
<dbReference type="InterPro" id="IPR001453">
    <property type="entry name" value="MoaB/Mog_dom"/>
</dbReference>
<evidence type="ECO:0000259" key="10">
    <source>
        <dbReference type="SMART" id="SM00852"/>
    </source>
</evidence>
<dbReference type="InterPro" id="IPR036688">
    <property type="entry name" value="MoeA_C_domain_IV_sf"/>
</dbReference>
<evidence type="ECO:0000256" key="3">
    <source>
        <dbReference type="ARBA" id="ARBA00013269"/>
    </source>
</evidence>
<evidence type="ECO:0000256" key="9">
    <source>
        <dbReference type="ARBA" id="ARBA00047317"/>
    </source>
</evidence>
<evidence type="ECO:0000256" key="7">
    <source>
        <dbReference type="ARBA" id="ARBA00022842"/>
    </source>
</evidence>
<dbReference type="InterPro" id="IPR036425">
    <property type="entry name" value="MoaB/Mog-like_dom_sf"/>
</dbReference>
<dbReference type="Gene3D" id="3.90.105.10">
    <property type="entry name" value="Molybdopterin biosynthesis moea protein, domain 2"/>
    <property type="match status" value="1"/>
</dbReference>
<dbReference type="Gene3D" id="2.40.340.10">
    <property type="entry name" value="MoeA, C-terminal, domain IV"/>
    <property type="match status" value="1"/>
</dbReference>
<evidence type="ECO:0000256" key="2">
    <source>
        <dbReference type="ARBA" id="ARBA00005046"/>
    </source>
</evidence>
<dbReference type="EMBL" id="NSIT01000069">
    <property type="protein sequence ID" value="PJE79434.1"/>
    <property type="molecule type" value="Genomic_DNA"/>
</dbReference>
<comment type="catalytic activity">
    <reaction evidence="9">
        <text>adenylyl-molybdopterin + molybdate = Mo-molybdopterin + AMP + H(+)</text>
        <dbReference type="Rhea" id="RHEA:35047"/>
        <dbReference type="ChEBI" id="CHEBI:15378"/>
        <dbReference type="ChEBI" id="CHEBI:36264"/>
        <dbReference type="ChEBI" id="CHEBI:62727"/>
        <dbReference type="ChEBI" id="CHEBI:71302"/>
        <dbReference type="ChEBI" id="CHEBI:456215"/>
        <dbReference type="EC" id="2.10.1.1"/>
    </reaction>
</comment>
<dbReference type="InterPro" id="IPR038987">
    <property type="entry name" value="MoeA-like"/>
</dbReference>
<dbReference type="InterPro" id="IPR036135">
    <property type="entry name" value="MoeA_linker/N_sf"/>
</dbReference>
<keyword evidence="8" id="KW-0501">Molybdenum cofactor biosynthesis</keyword>
<reference evidence="11" key="1">
    <citation type="journal article" date="2017" name="Appl. Environ. Microbiol.">
        <title>Molecular characterization of an Endozoicomonas-like organism causing infection in king scallop Pecten maximus L.</title>
        <authorList>
            <person name="Cano I."/>
            <person name="van Aerle R."/>
            <person name="Ross S."/>
            <person name="Verner-Jeffreys D.W."/>
            <person name="Paley R.K."/>
            <person name="Rimmer G."/>
            <person name="Ryder D."/>
            <person name="Hooper P."/>
            <person name="Stone D."/>
            <person name="Feist S.W."/>
        </authorList>
    </citation>
    <scope>NUCLEOTIDE SEQUENCE</scope>
</reference>
<evidence type="ECO:0000256" key="4">
    <source>
        <dbReference type="ARBA" id="ARBA00022505"/>
    </source>
</evidence>
<gene>
    <name evidence="11" type="primary">moeA</name>
    <name evidence="11" type="ORF">CI610_01597</name>
</gene>
<dbReference type="InterPro" id="IPR005110">
    <property type="entry name" value="MoeA_linker/N"/>
</dbReference>
<feature type="domain" description="MoaB/Mog" evidence="10">
    <location>
        <begin position="185"/>
        <end position="322"/>
    </location>
</feature>
<dbReference type="InterPro" id="IPR005111">
    <property type="entry name" value="MoeA_C_domain_IV"/>
</dbReference>
<keyword evidence="7" id="KW-0460">Magnesium</keyword>
<dbReference type="EC" id="2.10.1.1" evidence="3"/>
<dbReference type="UniPathway" id="UPA00344"/>
<evidence type="ECO:0000256" key="1">
    <source>
        <dbReference type="ARBA" id="ARBA00001946"/>
    </source>
</evidence>
<dbReference type="Gene3D" id="2.170.190.11">
    <property type="entry name" value="Molybdopterin biosynthesis moea protein, domain 3"/>
    <property type="match status" value="1"/>
</dbReference>
<dbReference type="SMART" id="SM00852">
    <property type="entry name" value="MoCF_biosynth"/>
    <property type="match status" value="1"/>
</dbReference>
<dbReference type="SUPFAM" id="SSF63867">
    <property type="entry name" value="MoeA C-terminal domain-like"/>
    <property type="match status" value="1"/>
</dbReference>
<dbReference type="PANTHER" id="PTHR10192:SF5">
    <property type="entry name" value="GEPHYRIN"/>
    <property type="match status" value="1"/>
</dbReference>
<organism evidence="11">
    <name type="scientific">invertebrate metagenome</name>
    <dbReference type="NCBI Taxonomy" id="1711999"/>
    <lineage>
        <taxon>unclassified sequences</taxon>
        <taxon>metagenomes</taxon>
        <taxon>organismal metagenomes</taxon>
    </lineage>
</organism>
<dbReference type="FunFam" id="3.40.980.10:FF:000004">
    <property type="entry name" value="Molybdopterin molybdenumtransferase"/>
    <property type="match status" value="1"/>
</dbReference>
<dbReference type="NCBIfam" id="TIGR00177">
    <property type="entry name" value="molyb_syn"/>
    <property type="match status" value="1"/>
</dbReference>
<proteinExistence type="predicted"/>
<keyword evidence="5 11" id="KW-0808">Transferase</keyword>
<dbReference type="AlphaFoldDB" id="A0A2H9T8A2"/>
<dbReference type="Gene3D" id="3.40.980.10">
    <property type="entry name" value="MoaB/Mog-like domain"/>
    <property type="match status" value="1"/>
</dbReference>
<dbReference type="NCBIfam" id="NF007960">
    <property type="entry name" value="PRK10680.1"/>
    <property type="match status" value="1"/>
</dbReference>
<dbReference type="InterPro" id="IPR008284">
    <property type="entry name" value="MoCF_biosynth_CS"/>
</dbReference>
<dbReference type="GO" id="GO:0046872">
    <property type="term" value="F:metal ion binding"/>
    <property type="evidence" value="ECO:0007669"/>
    <property type="project" value="UniProtKB-KW"/>
</dbReference>
<accession>A0A2H9T8A2</accession>
<dbReference type="Pfam" id="PF03453">
    <property type="entry name" value="MoeA_N"/>
    <property type="match status" value="1"/>
</dbReference>
<dbReference type="PROSITE" id="PS01079">
    <property type="entry name" value="MOCF_BIOSYNTHESIS_2"/>
    <property type="match status" value="1"/>
</dbReference>
<evidence type="ECO:0000256" key="5">
    <source>
        <dbReference type="ARBA" id="ARBA00022679"/>
    </source>
</evidence>
<comment type="pathway">
    <text evidence="2">Cofactor biosynthesis; molybdopterin biosynthesis.</text>
</comment>
<dbReference type="SUPFAM" id="SSF63882">
    <property type="entry name" value="MoeA N-terminal region -like"/>
    <property type="match status" value="1"/>
</dbReference>
<dbReference type="SUPFAM" id="SSF53218">
    <property type="entry name" value="Molybdenum cofactor biosynthesis proteins"/>
    <property type="match status" value="1"/>
</dbReference>
<evidence type="ECO:0000256" key="8">
    <source>
        <dbReference type="ARBA" id="ARBA00023150"/>
    </source>
</evidence>
<evidence type="ECO:0000313" key="11">
    <source>
        <dbReference type="EMBL" id="PJE79434.1"/>
    </source>
</evidence>
<dbReference type="GO" id="GO:0006777">
    <property type="term" value="P:Mo-molybdopterin cofactor biosynthetic process"/>
    <property type="evidence" value="ECO:0007669"/>
    <property type="project" value="UniProtKB-KW"/>
</dbReference>
<dbReference type="GO" id="GO:0061599">
    <property type="term" value="F:molybdopterin molybdotransferase activity"/>
    <property type="evidence" value="ECO:0007669"/>
    <property type="project" value="UniProtKB-EC"/>
</dbReference>
<sequence>MNDVCASAGLLTLDAALKQLMNEIQPLKTTEKLFFSEGLGRILAADTVSPIDVPGYDNSAMDGYALRLKDLDTTDCLPVVGKAFAGHPFSGKLPESSCIRIMTGACVPEGADTVIMQEQTEVIEKGIHFLQKPGKLGANVRFRGEGMQEGEQVFRKGHRLSPQDIGLLASLGISEIDVFSKLKVAIFSTGDELVLPGEPLKVGEVYDSNRFVVQAMLQKLPVDIIDFGRIPDNPKLLRQTFINADEQADVVISSGGVSVGEADYTRHILESLGKTVFWKLAIKPGKPFAFGHLPHSYFFGLPGNPVSATVTFHQLVAPALRHMMNNRYHTLKEMPAICTETLKKSPGRKEFQRGVWVINEKGMIEVSSSGSQGSGILRSMNVANCYIVLPENQGKVEAGEKVTIQLFDDILQ</sequence>
<dbReference type="Pfam" id="PF03454">
    <property type="entry name" value="MoeA_C"/>
    <property type="match status" value="1"/>
</dbReference>
<comment type="cofactor">
    <cofactor evidence="1">
        <name>Mg(2+)</name>
        <dbReference type="ChEBI" id="CHEBI:18420"/>
    </cofactor>
</comment>
<dbReference type="Pfam" id="PF00994">
    <property type="entry name" value="MoCF_biosynth"/>
    <property type="match status" value="1"/>
</dbReference>
<evidence type="ECO:0000256" key="6">
    <source>
        <dbReference type="ARBA" id="ARBA00022723"/>
    </source>
</evidence>
<comment type="caution">
    <text evidence="11">The sequence shown here is derived from an EMBL/GenBank/DDBJ whole genome shotgun (WGS) entry which is preliminary data.</text>
</comment>
<keyword evidence="6" id="KW-0479">Metal-binding</keyword>
<dbReference type="GO" id="GO:0005829">
    <property type="term" value="C:cytosol"/>
    <property type="evidence" value="ECO:0007669"/>
    <property type="project" value="TreeGrafter"/>
</dbReference>
<dbReference type="NCBIfam" id="NF045515">
    <property type="entry name" value="Glp_gephyrin"/>
    <property type="match status" value="1"/>
</dbReference>
<dbReference type="FunFam" id="2.40.340.10:FF:000003">
    <property type="entry name" value="Molybdopterin molybdenumtransferase"/>
    <property type="match status" value="1"/>
</dbReference>
<dbReference type="PANTHER" id="PTHR10192">
    <property type="entry name" value="MOLYBDOPTERIN BIOSYNTHESIS PROTEIN"/>
    <property type="match status" value="1"/>
</dbReference>
<name>A0A2H9T8A2_9ZZZZ</name>
<protein>
    <recommendedName>
        <fullName evidence="3">molybdopterin molybdotransferase</fullName>
        <ecNumber evidence="3">2.10.1.1</ecNumber>
    </recommendedName>
</protein>